<dbReference type="Pfam" id="PF00772">
    <property type="entry name" value="DnaB"/>
    <property type="match status" value="1"/>
</dbReference>
<keyword evidence="8" id="KW-0238">DNA-binding</keyword>
<dbReference type="CDD" id="cd00984">
    <property type="entry name" value="DnaB_C"/>
    <property type="match status" value="1"/>
</dbReference>
<keyword evidence="3" id="KW-0235">DNA replication</keyword>
<dbReference type="Gene3D" id="3.40.50.300">
    <property type="entry name" value="P-loop containing nucleotide triphosphate hydrolases"/>
    <property type="match status" value="1"/>
</dbReference>
<evidence type="ECO:0000256" key="7">
    <source>
        <dbReference type="ARBA" id="ARBA00022840"/>
    </source>
</evidence>
<dbReference type="HOGENOM" id="CLU_005373_0_1_0"/>
<comment type="catalytic activity">
    <reaction evidence="11">
        <text>ATP + H2O = ADP + phosphate + H(+)</text>
        <dbReference type="Rhea" id="RHEA:13065"/>
        <dbReference type="ChEBI" id="CHEBI:15377"/>
        <dbReference type="ChEBI" id="CHEBI:15378"/>
        <dbReference type="ChEBI" id="CHEBI:30616"/>
        <dbReference type="ChEBI" id="CHEBI:43474"/>
        <dbReference type="ChEBI" id="CHEBI:456216"/>
        <dbReference type="EC" id="5.6.2.3"/>
    </reaction>
</comment>
<reference evidence="13 14" key="1">
    <citation type="journal article" date="2014" name="Syst. Appl. Microbiol.">
        <title>Evidence for the existence of two new members of the family Chlamydiaceae and proposal of Chlamydia avium sp. nov. and Chlamydia gallinacea sp. nov.</title>
        <authorList>
            <person name="Sachse K."/>
            <person name="Laroucau K."/>
            <person name="Riege K."/>
            <person name="Wehner S."/>
            <person name="Dilcher M."/>
            <person name="Creasy H.H."/>
            <person name="Weidmann M."/>
            <person name="Myers G."/>
            <person name="Vorimore F."/>
            <person name="Vicari N."/>
            <person name="Magnino S."/>
            <person name="Liebler-Tenorio E."/>
            <person name="Ruettger A."/>
            <person name="Bavoil P.M."/>
            <person name="Hufert F.T."/>
            <person name="Rossello-Mora R."/>
            <person name="Marz M."/>
        </authorList>
    </citation>
    <scope>NUCLEOTIDE SEQUENCE [LARGE SCALE GENOMIC DNA]</scope>
    <source>
        <strain evidence="14">10DC88</strain>
        <plasmid evidence="13 14">p10DC88</plasmid>
    </source>
</reference>
<keyword evidence="7" id="KW-0067">ATP-binding</keyword>
<gene>
    <name evidence="13" type="ORF">M832_p00030</name>
</gene>
<feature type="domain" description="SF4 helicase" evidence="12">
    <location>
        <begin position="209"/>
        <end position="473"/>
    </location>
</feature>
<accession>W8JNF9</accession>
<dbReference type="Gene3D" id="1.10.860.10">
    <property type="entry name" value="DNAb Helicase, Chain A"/>
    <property type="match status" value="1"/>
</dbReference>
<evidence type="ECO:0000256" key="1">
    <source>
        <dbReference type="ARBA" id="ARBA00008428"/>
    </source>
</evidence>
<protein>
    <recommendedName>
        <fullName evidence="10">DNA 5'-3' helicase</fullName>
        <ecNumber evidence="10">5.6.2.3</ecNumber>
    </recommendedName>
</protein>
<dbReference type="EMBL" id="CP006572">
    <property type="protein sequence ID" value="AHK63819.1"/>
    <property type="molecule type" value="Genomic_DNA"/>
</dbReference>
<dbReference type="GO" id="GO:1990077">
    <property type="term" value="C:primosome complex"/>
    <property type="evidence" value="ECO:0007669"/>
    <property type="project" value="UniProtKB-KW"/>
</dbReference>
<evidence type="ECO:0000256" key="11">
    <source>
        <dbReference type="ARBA" id="ARBA00048954"/>
    </source>
</evidence>
<dbReference type="Proteomes" id="UP000019433">
    <property type="component" value="Plasmid p10DC88"/>
</dbReference>
<dbReference type="AlphaFoldDB" id="W8JNF9"/>
<keyword evidence="4" id="KW-0547">Nucleotide-binding</keyword>
<keyword evidence="9" id="KW-0413">Isomerase</keyword>
<keyword evidence="5 13" id="KW-0378">Hydrolase</keyword>
<keyword evidence="13" id="KW-0614">Plasmid</keyword>
<evidence type="ECO:0000256" key="3">
    <source>
        <dbReference type="ARBA" id="ARBA00022705"/>
    </source>
</evidence>
<dbReference type="SUPFAM" id="SSF48024">
    <property type="entry name" value="N-terminal domain of DnaB helicase"/>
    <property type="match status" value="1"/>
</dbReference>
<evidence type="ECO:0000313" key="13">
    <source>
        <dbReference type="EMBL" id="AHK63819.1"/>
    </source>
</evidence>
<evidence type="ECO:0000256" key="10">
    <source>
        <dbReference type="ARBA" id="ARBA00044969"/>
    </source>
</evidence>
<comment type="similarity">
    <text evidence="1">Belongs to the helicase family. DnaB subfamily.</text>
</comment>
<sequence>MILLFENHQLSLSGHFMMKQSVEEKELLDVEFFVLGQAVNYYEHARTIVQRLSEHHFLSDKHRNIFVLIRDILNHRDTISIALLWEEIKKRNLDKHMDVSYLIHMSQNADIPIDLDQHIDFLHEQYINCLLKEFLDSAFQDFTRYPNRRSPYTLVEQFKERLDTIHTKTENSRKKCGRTIYEIFSVGNNGSNSVISQIRNRYDYRSKYHVDYVDGLLTGYASIDEHSIILSQGNFIVLAARPAMGKTAFAIDMALNLVLDQKKSVGFISLEMSPNQIVERIISNLSEVSCEQLKRGNFSRDILAKIEQLDTRLKNIPFFICDNKCTNLHSLINQSRALKNDYAIDALFIDYLQLISPPKKSENRQNEIAEISRELRKLAVELQIPIICLSQLSRKVEDRVDKRPMLSDLRDSGQIEQDADVILFIHRKDSSSQEGSKGVAEIIVGKNRHGSVFSTNLKFSASIGKFSIQKESW</sequence>
<evidence type="ECO:0000313" key="14">
    <source>
        <dbReference type="Proteomes" id="UP000019433"/>
    </source>
</evidence>
<evidence type="ECO:0000256" key="8">
    <source>
        <dbReference type="ARBA" id="ARBA00023125"/>
    </source>
</evidence>
<dbReference type="PANTHER" id="PTHR30153">
    <property type="entry name" value="REPLICATIVE DNA HELICASE DNAB"/>
    <property type="match status" value="1"/>
</dbReference>
<dbReference type="GO" id="GO:0043139">
    <property type="term" value="F:5'-3' DNA helicase activity"/>
    <property type="evidence" value="ECO:0007669"/>
    <property type="project" value="UniProtKB-EC"/>
</dbReference>
<dbReference type="InterPro" id="IPR016136">
    <property type="entry name" value="DNA_helicase_N/primase_C"/>
</dbReference>
<dbReference type="GO" id="GO:0003677">
    <property type="term" value="F:DNA binding"/>
    <property type="evidence" value="ECO:0007669"/>
    <property type="project" value="UniProtKB-KW"/>
</dbReference>
<dbReference type="InterPro" id="IPR007693">
    <property type="entry name" value="DNA_helicase_DnaB-like_N"/>
</dbReference>
<dbReference type="eggNOG" id="COG0305">
    <property type="taxonomic scope" value="Bacteria"/>
</dbReference>
<evidence type="ECO:0000256" key="2">
    <source>
        <dbReference type="ARBA" id="ARBA00022515"/>
    </source>
</evidence>
<dbReference type="Pfam" id="PF03796">
    <property type="entry name" value="DnaB_C"/>
    <property type="match status" value="1"/>
</dbReference>
<dbReference type="PATRIC" id="fig|1229831.3.peg.971"/>
<evidence type="ECO:0000256" key="4">
    <source>
        <dbReference type="ARBA" id="ARBA00022741"/>
    </source>
</evidence>
<organism evidence="13 14">
    <name type="scientific">Chlamydia avium 10DC88</name>
    <dbReference type="NCBI Taxonomy" id="1229831"/>
    <lineage>
        <taxon>Bacteria</taxon>
        <taxon>Pseudomonadati</taxon>
        <taxon>Chlamydiota</taxon>
        <taxon>Chlamydiia</taxon>
        <taxon>Chlamydiales</taxon>
        <taxon>Chlamydiaceae</taxon>
        <taxon>Chlamydia/Chlamydophila group</taxon>
        <taxon>Chlamydia</taxon>
    </lineage>
</organism>
<dbReference type="SUPFAM" id="SSF52540">
    <property type="entry name" value="P-loop containing nucleoside triphosphate hydrolases"/>
    <property type="match status" value="1"/>
</dbReference>
<name>W8JNF9_9CHLA</name>
<proteinExistence type="inferred from homology"/>
<dbReference type="PROSITE" id="PS51199">
    <property type="entry name" value="SF4_HELICASE"/>
    <property type="match status" value="1"/>
</dbReference>
<keyword evidence="2" id="KW-0639">Primosome</keyword>
<evidence type="ECO:0000256" key="5">
    <source>
        <dbReference type="ARBA" id="ARBA00022801"/>
    </source>
</evidence>
<evidence type="ECO:0000259" key="12">
    <source>
        <dbReference type="PROSITE" id="PS51199"/>
    </source>
</evidence>
<evidence type="ECO:0000256" key="6">
    <source>
        <dbReference type="ARBA" id="ARBA00022806"/>
    </source>
</evidence>
<geneLocation type="plasmid" evidence="13 14">
    <name>p10DC88</name>
</geneLocation>
<keyword evidence="6 13" id="KW-0347">Helicase</keyword>
<dbReference type="KEGG" id="cav:M832_p00030"/>
<evidence type="ECO:0000256" key="9">
    <source>
        <dbReference type="ARBA" id="ARBA00023235"/>
    </source>
</evidence>
<dbReference type="PANTHER" id="PTHR30153:SF2">
    <property type="entry name" value="REPLICATIVE DNA HELICASE"/>
    <property type="match status" value="1"/>
</dbReference>
<dbReference type="InterPro" id="IPR036185">
    <property type="entry name" value="DNA_heli_DnaB-like_N_sf"/>
</dbReference>
<dbReference type="GO" id="GO:0005524">
    <property type="term" value="F:ATP binding"/>
    <property type="evidence" value="ECO:0007669"/>
    <property type="project" value="UniProtKB-KW"/>
</dbReference>
<dbReference type="InterPro" id="IPR007694">
    <property type="entry name" value="DNA_helicase_DnaB-like_C"/>
</dbReference>
<dbReference type="GO" id="GO:0006269">
    <property type="term" value="P:DNA replication, synthesis of primer"/>
    <property type="evidence" value="ECO:0007669"/>
    <property type="project" value="UniProtKB-KW"/>
</dbReference>
<dbReference type="GO" id="GO:0005829">
    <property type="term" value="C:cytosol"/>
    <property type="evidence" value="ECO:0007669"/>
    <property type="project" value="TreeGrafter"/>
</dbReference>
<dbReference type="GO" id="GO:0016887">
    <property type="term" value="F:ATP hydrolysis activity"/>
    <property type="evidence" value="ECO:0007669"/>
    <property type="project" value="RHEA"/>
</dbReference>
<dbReference type="InterPro" id="IPR027417">
    <property type="entry name" value="P-loop_NTPase"/>
</dbReference>
<dbReference type="EC" id="5.6.2.3" evidence="10"/>